<dbReference type="PANTHER" id="PTHR11474">
    <property type="entry name" value="TYROSINASE FAMILY MEMBER"/>
    <property type="match status" value="1"/>
</dbReference>
<reference evidence="5" key="2">
    <citation type="submission" date="2020-11" db="EMBL/GenBank/DDBJ databases">
        <authorList>
            <consortium name="DOE Joint Genome Institute"/>
            <person name="Kuo A."/>
            <person name="Miyauchi S."/>
            <person name="Kiss E."/>
            <person name="Drula E."/>
            <person name="Kohler A."/>
            <person name="Sanchez-Garcia M."/>
            <person name="Andreopoulos B."/>
            <person name="Barry K.W."/>
            <person name="Bonito G."/>
            <person name="Buee M."/>
            <person name="Carver A."/>
            <person name="Chen C."/>
            <person name="Cichocki N."/>
            <person name="Clum A."/>
            <person name="Culley D."/>
            <person name="Crous P.W."/>
            <person name="Fauchery L."/>
            <person name="Girlanda M."/>
            <person name="Hayes R."/>
            <person name="Keri Z."/>
            <person name="Labutti K."/>
            <person name="Lipzen A."/>
            <person name="Lombard V."/>
            <person name="Magnuson J."/>
            <person name="Maillard F."/>
            <person name="Morin E."/>
            <person name="Murat C."/>
            <person name="Nolan M."/>
            <person name="Ohm R."/>
            <person name="Pangilinan J."/>
            <person name="Pereira M."/>
            <person name="Perotto S."/>
            <person name="Peter M."/>
            <person name="Riley R."/>
            <person name="Sitrit Y."/>
            <person name="Stielow B."/>
            <person name="Szollosi G."/>
            <person name="Zifcakova L."/>
            <person name="Stursova M."/>
            <person name="Spatafora J.W."/>
            <person name="Tedersoo L."/>
            <person name="Vaario L.-M."/>
            <person name="Yamada A."/>
            <person name="Yan M."/>
            <person name="Wang P."/>
            <person name="Xu J."/>
            <person name="Bruns T."/>
            <person name="Baldrian P."/>
            <person name="Vilgalys R."/>
            <person name="Henrissat B."/>
            <person name="Grigoriev I.V."/>
            <person name="Hibbett D."/>
            <person name="Nagy L.G."/>
            <person name="Martin F.M."/>
        </authorList>
    </citation>
    <scope>NUCLEOTIDE SEQUENCE</scope>
    <source>
        <strain evidence="5">UH-Tt-Lm1</strain>
    </source>
</reference>
<evidence type="ECO:0000313" key="5">
    <source>
        <dbReference type="EMBL" id="KAF9780430.1"/>
    </source>
</evidence>
<dbReference type="PROSITE" id="PS00498">
    <property type="entry name" value="TYROSINASE_2"/>
    <property type="match status" value="1"/>
</dbReference>
<evidence type="ECO:0000259" key="4">
    <source>
        <dbReference type="PROSITE" id="PS00498"/>
    </source>
</evidence>
<dbReference type="AlphaFoldDB" id="A0A9P6H6P2"/>
<dbReference type="InterPro" id="IPR008922">
    <property type="entry name" value="Di-copper_centre_dom_sf"/>
</dbReference>
<dbReference type="PRINTS" id="PR00092">
    <property type="entry name" value="TYROSINASE"/>
</dbReference>
<keyword evidence="1" id="KW-0479">Metal-binding</keyword>
<keyword evidence="3" id="KW-0732">Signal</keyword>
<feature type="chain" id="PRO_5040256561" evidence="3">
    <location>
        <begin position="23"/>
        <end position="371"/>
    </location>
</feature>
<evidence type="ECO:0000256" key="1">
    <source>
        <dbReference type="ARBA" id="ARBA00022723"/>
    </source>
</evidence>
<feature type="signal peptide" evidence="3">
    <location>
        <begin position="1"/>
        <end position="22"/>
    </location>
</feature>
<dbReference type="EMBL" id="WIUZ02000016">
    <property type="protein sequence ID" value="KAF9780430.1"/>
    <property type="molecule type" value="Genomic_DNA"/>
</dbReference>
<sequence>MGSFLGIAHALIVSFLVSVVAGHDSCQNPRVRRECTYFTMIPLSDALTCGSQYLADIPHDPNMVPSVPANLSLIPPVNESGSFYDDIVYLHMDLNIKIHWTGLFFPWHRYYIQFFENALIEKCGFEGAIPYWDWTIDAPDTYNSPFFDNSSFGGIGGWGDPADDFQIYTGGFKDAIRAYPIPNRIRRNYTLYPFQNPNLGNLFANDPKAPPPPRNFMINSSLTKENIEYTVNGFKGNFIVMHAYTESLAGLHPGAHFILGGDMTGTCPNGAVPPACYGGPKWTPNDPVFFMHHAMIDKIWYDWQKKSPKNRFSYGGGSVEALSSFATFTEFPTGLPPYLNFDSPIPGDGLWNVTIWDVMDTTGDTLCYTYA</sequence>
<evidence type="ECO:0000256" key="2">
    <source>
        <dbReference type="ARBA" id="ARBA00023008"/>
    </source>
</evidence>
<comment type="caution">
    <text evidence="5">The sequence shown here is derived from an EMBL/GenBank/DDBJ whole genome shotgun (WGS) entry which is preliminary data.</text>
</comment>
<gene>
    <name evidence="5" type="ORF">BJ322DRAFT_292239</name>
</gene>
<proteinExistence type="predicted"/>
<dbReference type="InterPro" id="IPR002227">
    <property type="entry name" value="Tyrosinase_Cu-bd"/>
</dbReference>
<organism evidence="5 6">
    <name type="scientific">Thelephora terrestris</name>
    <dbReference type="NCBI Taxonomy" id="56493"/>
    <lineage>
        <taxon>Eukaryota</taxon>
        <taxon>Fungi</taxon>
        <taxon>Dikarya</taxon>
        <taxon>Basidiomycota</taxon>
        <taxon>Agaricomycotina</taxon>
        <taxon>Agaricomycetes</taxon>
        <taxon>Thelephorales</taxon>
        <taxon>Thelephoraceae</taxon>
        <taxon>Thelephora</taxon>
    </lineage>
</organism>
<name>A0A9P6H6P2_9AGAM</name>
<accession>A0A9P6H6P2</accession>
<evidence type="ECO:0000313" key="6">
    <source>
        <dbReference type="Proteomes" id="UP000736335"/>
    </source>
</evidence>
<dbReference type="GO" id="GO:0016491">
    <property type="term" value="F:oxidoreductase activity"/>
    <property type="evidence" value="ECO:0007669"/>
    <property type="project" value="InterPro"/>
</dbReference>
<dbReference type="SUPFAM" id="SSF48056">
    <property type="entry name" value="Di-copper centre-containing domain"/>
    <property type="match status" value="1"/>
</dbReference>
<evidence type="ECO:0000256" key="3">
    <source>
        <dbReference type="SAM" id="SignalP"/>
    </source>
</evidence>
<dbReference type="Gene3D" id="1.10.1280.10">
    <property type="entry name" value="Di-copper center containing domain from catechol oxidase"/>
    <property type="match status" value="1"/>
</dbReference>
<protein>
    <submittedName>
        <fullName evidence="5">Di-copper centre-containing protein</fullName>
    </submittedName>
</protein>
<dbReference type="PANTHER" id="PTHR11474:SF126">
    <property type="entry name" value="TYROSINASE-LIKE PROTEIN TYR-1-RELATED"/>
    <property type="match status" value="1"/>
</dbReference>
<dbReference type="Proteomes" id="UP000736335">
    <property type="component" value="Unassembled WGS sequence"/>
</dbReference>
<dbReference type="InterPro" id="IPR050316">
    <property type="entry name" value="Tyrosinase/Hemocyanin"/>
</dbReference>
<keyword evidence="6" id="KW-1185">Reference proteome</keyword>
<dbReference type="Pfam" id="PF00264">
    <property type="entry name" value="Tyrosinase"/>
    <property type="match status" value="1"/>
</dbReference>
<keyword evidence="2" id="KW-0186">Copper</keyword>
<feature type="domain" description="Tyrosinase copper-binding" evidence="4">
    <location>
        <begin position="286"/>
        <end position="297"/>
    </location>
</feature>
<reference evidence="5" key="1">
    <citation type="journal article" date="2020" name="Nat. Commun.">
        <title>Large-scale genome sequencing of mycorrhizal fungi provides insights into the early evolution of symbiotic traits.</title>
        <authorList>
            <person name="Miyauchi S."/>
            <person name="Kiss E."/>
            <person name="Kuo A."/>
            <person name="Drula E."/>
            <person name="Kohler A."/>
            <person name="Sanchez-Garcia M."/>
            <person name="Morin E."/>
            <person name="Andreopoulos B."/>
            <person name="Barry K.W."/>
            <person name="Bonito G."/>
            <person name="Buee M."/>
            <person name="Carver A."/>
            <person name="Chen C."/>
            <person name="Cichocki N."/>
            <person name="Clum A."/>
            <person name="Culley D."/>
            <person name="Crous P.W."/>
            <person name="Fauchery L."/>
            <person name="Girlanda M."/>
            <person name="Hayes R.D."/>
            <person name="Keri Z."/>
            <person name="LaButti K."/>
            <person name="Lipzen A."/>
            <person name="Lombard V."/>
            <person name="Magnuson J."/>
            <person name="Maillard F."/>
            <person name="Murat C."/>
            <person name="Nolan M."/>
            <person name="Ohm R.A."/>
            <person name="Pangilinan J."/>
            <person name="Pereira M.F."/>
            <person name="Perotto S."/>
            <person name="Peter M."/>
            <person name="Pfister S."/>
            <person name="Riley R."/>
            <person name="Sitrit Y."/>
            <person name="Stielow J.B."/>
            <person name="Szollosi G."/>
            <person name="Zifcakova L."/>
            <person name="Stursova M."/>
            <person name="Spatafora J.W."/>
            <person name="Tedersoo L."/>
            <person name="Vaario L.M."/>
            <person name="Yamada A."/>
            <person name="Yan M."/>
            <person name="Wang P."/>
            <person name="Xu J."/>
            <person name="Bruns T."/>
            <person name="Baldrian P."/>
            <person name="Vilgalys R."/>
            <person name="Dunand C."/>
            <person name="Henrissat B."/>
            <person name="Grigoriev I.V."/>
            <person name="Hibbett D."/>
            <person name="Nagy L.G."/>
            <person name="Martin F.M."/>
        </authorList>
    </citation>
    <scope>NUCLEOTIDE SEQUENCE</scope>
    <source>
        <strain evidence="5">UH-Tt-Lm1</strain>
    </source>
</reference>
<dbReference type="GO" id="GO:0046872">
    <property type="term" value="F:metal ion binding"/>
    <property type="evidence" value="ECO:0007669"/>
    <property type="project" value="UniProtKB-KW"/>
</dbReference>
<dbReference type="OrthoDB" id="6132182at2759"/>